<dbReference type="GO" id="GO:0030170">
    <property type="term" value="F:pyridoxal phosphate binding"/>
    <property type="evidence" value="ECO:0007669"/>
    <property type="project" value="TreeGrafter"/>
</dbReference>
<evidence type="ECO:0000313" key="6">
    <source>
        <dbReference type="EMBL" id="SDE38679.1"/>
    </source>
</evidence>
<dbReference type="STRING" id="187868.SAMN05192589_11654"/>
<feature type="active site" description="Proton acceptor" evidence="2">
    <location>
        <position position="173"/>
    </location>
</feature>
<dbReference type="PANTHER" id="PTHR30244">
    <property type="entry name" value="TRANSAMINASE"/>
    <property type="match status" value="1"/>
</dbReference>
<protein>
    <submittedName>
        <fullName evidence="6">dTDP-4-amino-4,6-dideoxygalactose transaminase</fullName>
    </submittedName>
</protein>
<keyword evidence="3 4" id="KW-0663">Pyridoxal phosphate</keyword>
<dbReference type="GO" id="GO:0000271">
    <property type="term" value="P:polysaccharide biosynthetic process"/>
    <property type="evidence" value="ECO:0007669"/>
    <property type="project" value="TreeGrafter"/>
</dbReference>
<dbReference type="Gene3D" id="3.90.1150.10">
    <property type="entry name" value="Aspartate Aminotransferase, domain 1"/>
    <property type="match status" value="1"/>
</dbReference>
<dbReference type="EMBL" id="FMZC01000016">
    <property type="protein sequence ID" value="SDE38679.1"/>
    <property type="molecule type" value="Genomic_DNA"/>
</dbReference>
<dbReference type="SUPFAM" id="SSF53383">
    <property type="entry name" value="PLP-dependent transferases"/>
    <property type="match status" value="1"/>
</dbReference>
<comment type="similarity">
    <text evidence="1 4">Belongs to the DegT/DnrJ/EryC1 family.</text>
</comment>
<evidence type="ECO:0000256" key="5">
    <source>
        <dbReference type="SAM" id="MobiDB-lite"/>
    </source>
</evidence>
<evidence type="ECO:0000256" key="3">
    <source>
        <dbReference type="PIRSR" id="PIRSR000390-2"/>
    </source>
</evidence>
<name>A0A1G7CHA3_9BURK</name>
<feature type="compositionally biased region" description="Pro residues" evidence="5">
    <location>
        <begin position="410"/>
        <end position="429"/>
    </location>
</feature>
<dbReference type="PANTHER" id="PTHR30244:SF34">
    <property type="entry name" value="DTDP-4-AMINO-4,6-DIDEOXYGALACTOSE TRANSAMINASE"/>
    <property type="match status" value="1"/>
</dbReference>
<dbReference type="InterPro" id="IPR015421">
    <property type="entry name" value="PyrdxlP-dep_Trfase_major"/>
</dbReference>
<dbReference type="Gene3D" id="3.40.640.10">
    <property type="entry name" value="Type I PLP-dependent aspartate aminotransferase-like (Major domain)"/>
    <property type="match status" value="1"/>
</dbReference>
<evidence type="ECO:0000256" key="4">
    <source>
        <dbReference type="RuleBase" id="RU004508"/>
    </source>
</evidence>
<dbReference type="OrthoDB" id="9804264at2"/>
<dbReference type="GO" id="GO:0008483">
    <property type="term" value="F:transaminase activity"/>
    <property type="evidence" value="ECO:0007669"/>
    <property type="project" value="TreeGrafter"/>
</dbReference>
<feature type="modified residue" description="N6-(pyridoxal phosphate)lysine" evidence="3">
    <location>
        <position position="173"/>
    </location>
</feature>
<dbReference type="InterPro" id="IPR015422">
    <property type="entry name" value="PyrdxlP-dep_Trfase_small"/>
</dbReference>
<proteinExistence type="inferred from homology"/>
<feature type="region of interest" description="Disordered" evidence="5">
    <location>
        <begin position="404"/>
        <end position="435"/>
    </location>
</feature>
<sequence length="435" mass="45187">MAREAPPTAGLPLGVADLLPGGDADLGGALARFLNVPAVQIECSGTAALVVALTALRSLAPERDEVVAPAYTCPLVALAVAHCGLRLRLCDLSLDSLDLDLSELAPLCCHRTLAVLPTHLAGRVVDTANVRALARAAGAWVVEDAAQALGARAGGASVGAGSDLAFFSLAVGKGLTLFEGGALITANPLLRAACVRASRNNVPRHAIWELRRCAELLAYAALYRPWALPWAYGAPLRRALARGDRVSAAGDDFSARIPLHRVGRWRQSVGVRALARLPEWLAAGQSRAAQRVAQLRSIPGLTVVDDSPAVGAAEGTWPSFLVLLPDAAARETALAALWGAGLGVSLPFVNVLPDYPEYAGLVAAEDRTAGLPNARRFASRVLSISNSPWLDHAGFAQICRTLEQAARDPSTPPPAAPSQPPFSPTPGPTGPAARG</sequence>
<evidence type="ECO:0000313" key="7">
    <source>
        <dbReference type="Proteomes" id="UP000198781"/>
    </source>
</evidence>
<dbReference type="InterPro" id="IPR015424">
    <property type="entry name" value="PyrdxlP-dep_Trfase"/>
</dbReference>
<reference evidence="6 7" key="1">
    <citation type="submission" date="2016-10" db="EMBL/GenBank/DDBJ databases">
        <authorList>
            <person name="de Groot N.N."/>
        </authorList>
    </citation>
    <scope>NUCLEOTIDE SEQUENCE [LARGE SCALE GENOMIC DNA]</scope>
    <source>
        <strain evidence="6 7">DSM 16619</strain>
    </source>
</reference>
<keyword evidence="7" id="KW-1185">Reference proteome</keyword>
<dbReference type="Proteomes" id="UP000198781">
    <property type="component" value="Unassembled WGS sequence"/>
</dbReference>
<gene>
    <name evidence="6" type="ORF">SAMN05192589_11654</name>
</gene>
<evidence type="ECO:0000256" key="1">
    <source>
        <dbReference type="ARBA" id="ARBA00037999"/>
    </source>
</evidence>
<organism evidence="6 7">
    <name type="scientific">Paracidovorax valerianellae</name>
    <dbReference type="NCBI Taxonomy" id="187868"/>
    <lineage>
        <taxon>Bacteria</taxon>
        <taxon>Pseudomonadati</taxon>
        <taxon>Pseudomonadota</taxon>
        <taxon>Betaproteobacteria</taxon>
        <taxon>Burkholderiales</taxon>
        <taxon>Comamonadaceae</taxon>
        <taxon>Paracidovorax</taxon>
    </lineage>
</organism>
<dbReference type="AlphaFoldDB" id="A0A1G7CHA3"/>
<accession>A0A1G7CHA3</accession>
<dbReference type="PIRSF" id="PIRSF000390">
    <property type="entry name" value="PLP_StrS"/>
    <property type="match status" value="1"/>
</dbReference>
<dbReference type="RefSeq" id="WP_092745523.1">
    <property type="nucleotide sequence ID" value="NZ_FMZC01000016.1"/>
</dbReference>
<dbReference type="Pfam" id="PF01041">
    <property type="entry name" value="DegT_DnrJ_EryC1"/>
    <property type="match status" value="2"/>
</dbReference>
<evidence type="ECO:0000256" key="2">
    <source>
        <dbReference type="PIRSR" id="PIRSR000390-1"/>
    </source>
</evidence>
<dbReference type="InterPro" id="IPR000653">
    <property type="entry name" value="DegT/StrS_aminotransferase"/>
</dbReference>